<keyword evidence="2 11" id="KW-0031">Aminopeptidase</keyword>
<dbReference type="GeneID" id="36834206"/>
<dbReference type="InterPro" id="IPR014782">
    <property type="entry name" value="Peptidase_M1_dom"/>
</dbReference>
<evidence type="ECO:0000259" key="13">
    <source>
        <dbReference type="Pfam" id="PF11838"/>
    </source>
</evidence>
<keyword evidence="5 11" id="KW-0378">Hydrolase</keyword>
<keyword evidence="4 9" id="KW-0479">Metal-binding</keyword>
<dbReference type="RefSeq" id="WP_110368845.1">
    <property type="nucleotide sequence ID" value="NZ_CP029287.2"/>
</dbReference>
<dbReference type="GO" id="GO:0042277">
    <property type="term" value="F:peptide binding"/>
    <property type="evidence" value="ECO:0007669"/>
    <property type="project" value="TreeGrafter"/>
</dbReference>
<dbReference type="GO" id="GO:0005615">
    <property type="term" value="C:extracellular space"/>
    <property type="evidence" value="ECO:0007669"/>
    <property type="project" value="TreeGrafter"/>
</dbReference>
<dbReference type="GO" id="GO:0070006">
    <property type="term" value="F:metalloaminopeptidase activity"/>
    <property type="evidence" value="ECO:0007669"/>
    <property type="project" value="TreeGrafter"/>
</dbReference>
<comment type="cofactor">
    <cofactor evidence="9 11">
        <name>Zn(2+)</name>
        <dbReference type="ChEBI" id="CHEBI:29105"/>
    </cofactor>
    <text evidence="9 11">Binds 1 zinc ion per subunit.</text>
</comment>
<dbReference type="GO" id="GO:0008270">
    <property type="term" value="F:zinc ion binding"/>
    <property type="evidence" value="ECO:0007669"/>
    <property type="project" value="UniProtKB-UniRule"/>
</dbReference>
<dbReference type="PANTHER" id="PTHR11533:SF174">
    <property type="entry name" value="PUROMYCIN-SENSITIVE AMINOPEPTIDASE-RELATED"/>
    <property type="match status" value="1"/>
</dbReference>
<dbReference type="GO" id="GO:0005737">
    <property type="term" value="C:cytoplasm"/>
    <property type="evidence" value="ECO:0007669"/>
    <property type="project" value="TreeGrafter"/>
</dbReference>
<dbReference type="SUPFAM" id="SSF63737">
    <property type="entry name" value="Leukotriene A4 hydrolase N-terminal domain"/>
    <property type="match status" value="1"/>
</dbReference>
<dbReference type="AlphaFoldDB" id="A0A2U9IS00"/>
<name>A0A2U9IS00_9CREN</name>
<reference evidence="15" key="1">
    <citation type="submission" date="2018-05" db="EMBL/GenBank/DDBJ databases">
        <title>Complete Genome Sequences of Extremely Thermoacidophilic, Metal-Mobilizing Type-Strain Members of the Archaeal Family Sulfolobaceae: Acidianus brierleyi DSM-1651T, Acidianus sulfidivorans DSM-18786T, Metallosphaera hakonensis DSM-7519T, and Metallosphaera prunae DSM-10039T.</title>
        <authorList>
            <person name="Counts J.A."/>
            <person name="Kelly R.M."/>
        </authorList>
    </citation>
    <scope>NUCLEOTIDE SEQUENCE [LARGE SCALE GENOMIC DNA]</scope>
    <source>
        <strain evidence="15">HO1-1</strain>
    </source>
</reference>
<feature type="domain" description="Aminopeptidase N-like N-terminal" evidence="14">
    <location>
        <begin position="5"/>
        <end position="165"/>
    </location>
</feature>
<evidence type="ECO:0000256" key="6">
    <source>
        <dbReference type="ARBA" id="ARBA00022833"/>
    </source>
</evidence>
<protein>
    <recommendedName>
        <fullName evidence="11">Aminopeptidase</fullName>
        <ecNumber evidence="11">3.4.11.-</ecNumber>
    </recommendedName>
</protein>
<feature type="active site" description="Proton acceptor" evidence="8">
    <location>
        <position position="270"/>
    </location>
</feature>
<feature type="site" description="Transition state stabilizer" evidence="10">
    <location>
        <position position="355"/>
    </location>
</feature>
<accession>A0A2U9IS00</accession>
<evidence type="ECO:0000256" key="5">
    <source>
        <dbReference type="ARBA" id="ARBA00022801"/>
    </source>
</evidence>
<evidence type="ECO:0000256" key="8">
    <source>
        <dbReference type="PIRSR" id="PIRSR634016-1"/>
    </source>
</evidence>
<dbReference type="EMBL" id="CP029287">
    <property type="protein sequence ID" value="AWR98767.1"/>
    <property type="molecule type" value="Genomic_DNA"/>
</dbReference>
<evidence type="ECO:0000256" key="10">
    <source>
        <dbReference type="PIRSR" id="PIRSR634016-4"/>
    </source>
</evidence>
<dbReference type="Pfam" id="PF17900">
    <property type="entry name" value="Peptidase_M1_N"/>
    <property type="match status" value="1"/>
</dbReference>
<keyword evidence="6 9" id="KW-0862">Zinc</keyword>
<dbReference type="KEGG" id="mhk:DFR87_02650"/>
<dbReference type="Gene3D" id="2.60.40.1730">
    <property type="entry name" value="tricorn interacting facor f3 domain"/>
    <property type="match status" value="1"/>
</dbReference>
<feature type="domain" description="ERAP1-like C-terminal" evidence="13">
    <location>
        <begin position="481"/>
        <end position="772"/>
    </location>
</feature>
<dbReference type="OrthoDB" id="139771at2157"/>
<comment type="similarity">
    <text evidence="1 11">Belongs to the peptidase M1 family.</text>
</comment>
<gene>
    <name evidence="15" type="ORF">DFR87_02650</name>
</gene>
<evidence type="ECO:0000313" key="15">
    <source>
        <dbReference type="EMBL" id="AWR98767.1"/>
    </source>
</evidence>
<dbReference type="CDD" id="cd09601">
    <property type="entry name" value="M1_APN-Q_like"/>
    <property type="match status" value="1"/>
</dbReference>
<organism evidence="15 16">
    <name type="scientific">Metallosphaera hakonensis JCM 8857 = DSM 7519</name>
    <dbReference type="NCBI Taxonomy" id="1293036"/>
    <lineage>
        <taxon>Archaea</taxon>
        <taxon>Thermoproteota</taxon>
        <taxon>Thermoprotei</taxon>
        <taxon>Sulfolobales</taxon>
        <taxon>Sulfolobaceae</taxon>
        <taxon>Metallosphaera</taxon>
    </lineage>
</organism>
<feature type="binding site" evidence="9">
    <location>
        <position position="273"/>
    </location>
    <ligand>
        <name>Zn(2+)</name>
        <dbReference type="ChEBI" id="CHEBI:29105"/>
        <note>catalytic</note>
    </ligand>
</feature>
<dbReference type="SUPFAM" id="SSF55486">
    <property type="entry name" value="Metalloproteases ('zincins'), catalytic domain"/>
    <property type="match status" value="1"/>
</dbReference>
<dbReference type="InterPro" id="IPR050344">
    <property type="entry name" value="Peptidase_M1_aminopeptidases"/>
</dbReference>
<proteinExistence type="inferred from homology"/>
<dbReference type="InterPro" id="IPR001930">
    <property type="entry name" value="Peptidase_M1"/>
</dbReference>
<evidence type="ECO:0000256" key="4">
    <source>
        <dbReference type="ARBA" id="ARBA00022723"/>
    </source>
</evidence>
<evidence type="ECO:0000259" key="12">
    <source>
        <dbReference type="Pfam" id="PF01433"/>
    </source>
</evidence>
<feature type="binding site" evidence="9">
    <location>
        <position position="269"/>
    </location>
    <ligand>
        <name>Zn(2+)</name>
        <dbReference type="ChEBI" id="CHEBI:29105"/>
        <note>catalytic</note>
    </ligand>
</feature>
<feature type="binding site" evidence="9">
    <location>
        <position position="292"/>
    </location>
    <ligand>
        <name>Zn(2+)</name>
        <dbReference type="ChEBI" id="CHEBI:29105"/>
        <note>catalytic</note>
    </ligand>
</feature>
<sequence length="778" mass="88847">MRIHSYDIYVDFNFKELTYNGTETISLETDGEIELDASGVEVSKVVVEGKEIPFETSDNKVKIKTTKISGNIIVNFSGKVKESLVGIYKAPYNGTYMISTQFESSHAREFIPCVDHPAFKAKFKLTIAVDKGLQVISNMPLKEMKEDKGKVIYAFHETPPMSTYLLYVGIGKFEEFKLQNNPEIIVATIPGKLSKAKMPAEFARDFIRKYEEYYGIKYQLPKVHLIAVPEFAFGAMENWGAITFRETALLADEKSGFSSIRRVAEVVAHELAHQWFGDLVTMKWWNDLWLNESFATFMSYKIIDMLRPEWDMWAEFLLDETAGALLKDSIPTTHPVETKVNTPEEVEQIFDDISYGKGASILRMIESYLGKDDFRKGISTYLQRYSFGNAEGKDLWQSLEEASGKPVSRLMPHWILEEGYPMVRVQIVGDEIVLTQERFGILPVPDKVYPIPLTLVINGERKDLLMESKTVRIKVGTVNQIKVNLGKSGFYRVLYENLDPVFKTDMTPEEQWGLINDYYAFFLAGKVSKDEYLKVVEFLMNSDHHLPVLELADQLSILYAINTEKYGKVARDFHVKQVEKWSRRDDPIGRRTYSQLAVNLSKMDESFARSLASRFQEYEQLDGDLRSAVAVAYAVSGGSQVLDEMLTRYKSSKFDEDKTRLLNAMLSMKSPHTVVNVLSMVFTGEMKKQDIIRSIQYSLFYPSVREAVWEWMKIHSRKVSEIYGGTGIFGRVMADVIPLLGIGREKEVEKFFTENPIKGAEKGIQQGLEILKAFSRVA</sequence>
<dbReference type="InterPro" id="IPR024571">
    <property type="entry name" value="ERAP1-like_C_dom"/>
</dbReference>
<dbReference type="Pfam" id="PF11838">
    <property type="entry name" value="ERAP1_C"/>
    <property type="match status" value="1"/>
</dbReference>
<dbReference type="InterPro" id="IPR034016">
    <property type="entry name" value="M1_APN-typ"/>
</dbReference>
<dbReference type="GO" id="GO:0006508">
    <property type="term" value="P:proteolysis"/>
    <property type="evidence" value="ECO:0007669"/>
    <property type="project" value="UniProtKB-KW"/>
</dbReference>
<dbReference type="GO" id="GO:0016020">
    <property type="term" value="C:membrane"/>
    <property type="evidence" value="ECO:0007669"/>
    <property type="project" value="TreeGrafter"/>
</dbReference>
<dbReference type="Gene3D" id="1.10.390.10">
    <property type="entry name" value="Neutral Protease Domain 2"/>
    <property type="match status" value="1"/>
</dbReference>
<dbReference type="InterPro" id="IPR042097">
    <property type="entry name" value="Aminopeptidase_N-like_N_sf"/>
</dbReference>
<dbReference type="PANTHER" id="PTHR11533">
    <property type="entry name" value="PROTEASE M1 ZINC METALLOPROTEASE"/>
    <property type="match status" value="1"/>
</dbReference>
<feature type="domain" description="Peptidase M1 membrane alanine aminopeptidase" evidence="12">
    <location>
        <begin position="202"/>
        <end position="414"/>
    </location>
</feature>
<evidence type="ECO:0000259" key="14">
    <source>
        <dbReference type="Pfam" id="PF17900"/>
    </source>
</evidence>
<evidence type="ECO:0000256" key="11">
    <source>
        <dbReference type="RuleBase" id="RU364040"/>
    </source>
</evidence>
<dbReference type="STRING" id="1293036.GCA_001315825_01429"/>
<keyword evidence="7 11" id="KW-0482">Metalloprotease</keyword>
<keyword evidence="16" id="KW-1185">Reference proteome</keyword>
<dbReference type="Proteomes" id="UP000247586">
    <property type="component" value="Chromosome"/>
</dbReference>
<dbReference type="GO" id="GO:0043171">
    <property type="term" value="P:peptide catabolic process"/>
    <property type="evidence" value="ECO:0007669"/>
    <property type="project" value="TreeGrafter"/>
</dbReference>
<dbReference type="InterPro" id="IPR027268">
    <property type="entry name" value="Peptidase_M4/M1_CTD_sf"/>
</dbReference>
<evidence type="ECO:0000256" key="2">
    <source>
        <dbReference type="ARBA" id="ARBA00022438"/>
    </source>
</evidence>
<dbReference type="EC" id="3.4.11.-" evidence="11"/>
<evidence type="ECO:0000256" key="7">
    <source>
        <dbReference type="ARBA" id="ARBA00023049"/>
    </source>
</evidence>
<dbReference type="FunFam" id="1.10.390.10:FF:000006">
    <property type="entry name" value="Puromycin-sensitive aminopeptidase"/>
    <property type="match status" value="1"/>
</dbReference>
<dbReference type="Pfam" id="PF01433">
    <property type="entry name" value="Peptidase_M1"/>
    <property type="match status" value="1"/>
</dbReference>
<dbReference type="Gene3D" id="2.60.40.1910">
    <property type="match status" value="1"/>
</dbReference>
<dbReference type="Gene3D" id="1.25.50.20">
    <property type="match status" value="1"/>
</dbReference>
<keyword evidence="3 11" id="KW-0645">Protease</keyword>
<evidence type="ECO:0000313" key="16">
    <source>
        <dbReference type="Proteomes" id="UP000247586"/>
    </source>
</evidence>
<dbReference type="InterPro" id="IPR045357">
    <property type="entry name" value="Aminopeptidase_N-like_N"/>
</dbReference>
<evidence type="ECO:0000256" key="3">
    <source>
        <dbReference type="ARBA" id="ARBA00022670"/>
    </source>
</evidence>
<dbReference type="PRINTS" id="PR00756">
    <property type="entry name" value="ALADIPTASE"/>
</dbReference>
<evidence type="ECO:0000256" key="1">
    <source>
        <dbReference type="ARBA" id="ARBA00010136"/>
    </source>
</evidence>
<evidence type="ECO:0000256" key="9">
    <source>
        <dbReference type="PIRSR" id="PIRSR634016-3"/>
    </source>
</evidence>